<keyword evidence="1" id="KW-0472">Membrane</keyword>
<feature type="transmembrane region" description="Helical" evidence="1">
    <location>
        <begin position="194"/>
        <end position="216"/>
    </location>
</feature>
<dbReference type="InterPro" id="IPR037185">
    <property type="entry name" value="EmrE-like"/>
</dbReference>
<evidence type="ECO:0000313" key="3">
    <source>
        <dbReference type="EMBL" id="RCW67468.1"/>
    </source>
</evidence>
<dbReference type="SUPFAM" id="SSF103481">
    <property type="entry name" value="Multidrug resistance efflux transporter EmrE"/>
    <property type="match status" value="2"/>
</dbReference>
<organism evidence="3 4">
    <name type="scientific">Pseudorhodoferax soli</name>
    <dbReference type="NCBI Taxonomy" id="545864"/>
    <lineage>
        <taxon>Bacteria</taxon>
        <taxon>Pseudomonadati</taxon>
        <taxon>Pseudomonadota</taxon>
        <taxon>Betaproteobacteria</taxon>
        <taxon>Burkholderiales</taxon>
        <taxon>Comamonadaceae</taxon>
    </lineage>
</organism>
<feature type="transmembrane region" description="Helical" evidence="1">
    <location>
        <begin position="130"/>
        <end position="148"/>
    </location>
</feature>
<keyword evidence="1" id="KW-0812">Transmembrane</keyword>
<feature type="domain" description="EamA" evidence="2">
    <location>
        <begin position="12"/>
        <end position="143"/>
    </location>
</feature>
<dbReference type="GO" id="GO:0016020">
    <property type="term" value="C:membrane"/>
    <property type="evidence" value="ECO:0007669"/>
    <property type="project" value="InterPro"/>
</dbReference>
<dbReference type="AlphaFoldDB" id="A0A368XK99"/>
<evidence type="ECO:0000256" key="1">
    <source>
        <dbReference type="SAM" id="Phobius"/>
    </source>
</evidence>
<feature type="transmembrane region" description="Helical" evidence="1">
    <location>
        <begin position="160"/>
        <end position="182"/>
    </location>
</feature>
<reference evidence="3 4" key="1">
    <citation type="submission" date="2018-07" db="EMBL/GenBank/DDBJ databases">
        <title>Genomic Encyclopedia of Type Strains, Phase IV (KMG-IV): sequencing the most valuable type-strain genomes for metagenomic binning, comparative biology and taxonomic classification.</title>
        <authorList>
            <person name="Goeker M."/>
        </authorList>
    </citation>
    <scope>NUCLEOTIDE SEQUENCE [LARGE SCALE GENOMIC DNA]</scope>
    <source>
        <strain evidence="3 4">DSM 21634</strain>
    </source>
</reference>
<sequence length="304" mass="31543">MPAPALLPRPTALLLIAAIACCFAGNHVAARLAFDDGAGVLTAILCRAGTALLVLGTLVAWRRERLALPAGTGGWQLLLGLLLAVQSLCLYSAVARIPVALALLVANTFPVLLALLNWATGGPRPTRRACLVMGIVLAGLLLALDVPARLAEARGGGSGIAWGAGVAFALTAATVFACSLWITDRRLATLPGTVRSFYAMLTVCVSMAIAGAAGAVPGGLAWPQHAPGWTGLALLMLLYCTGFTLLFVSVPRLDMARNAPMMNVEPIATLFIGWAVLDQWLAPIQLAGTLVVLAGIVLLSRSRR</sequence>
<dbReference type="EMBL" id="QPJK01000009">
    <property type="protein sequence ID" value="RCW67468.1"/>
    <property type="molecule type" value="Genomic_DNA"/>
</dbReference>
<dbReference type="PANTHER" id="PTHR22911">
    <property type="entry name" value="ACYL-MALONYL CONDENSING ENZYME-RELATED"/>
    <property type="match status" value="1"/>
</dbReference>
<feature type="domain" description="EamA" evidence="2">
    <location>
        <begin position="165"/>
        <end position="300"/>
    </location>
</feature>
<feature type="transmembrane region" description="Helical" evidence="1">
    <location>
        <begin position="228"/>
        <end position="248"/>
    </location>
</feature>
<feature type="transmembrane region" description="Helical" evidence="1">
    <location>
        <begin position="99"/>
        <end position="118"/>
    </location>
</feature>
<dbReference type="InterPro" id="IPR000620">
    <property type="entry name" value="EamA_dom"/>
</dbReference>
<evidence type="ECO:0000259" key="2">
    <source>
        <dbReference type="Pfam" id="PF00892"/>
    </source>
</evidence>
<keyword evidence="4" id="KW-1185">Reference proteome</keyword>
<dbReference type="Gene3D" id="1.10.3730.20">
    <property type="match status" value="1"/>
</dbReference>
<protein>
    <submittedName>
        <fullName evidence="3">Threonine/homoserine efflux transporter RhtA</fullName>
    </submittedName>
</protein>
<dbReference type="OrthoDB" id="8682842at2"/>
<gene>
    <name evidence="3" type="ORF">DES41_109191</name>
</gene>
<feature type="transmembrane region" description="Helical" evidence="1">
    <location>
        <begin position="260"/>
        <end position="277"/>
    </location>
</feature>
<name>A0A368XK99_9BURK</name>
<comment type="caution">
    <text evidence="3">The sequence shown here is derived from an EMBL/GenBank/DDBJ whole genome shotgun (WGS) entry which is preliminary data.</text>
</comment>
<accession>A0A368XK99</accession>
<dbReference type="RefSeq" id="WP_114470975.1">
    <property type="nucleotide sequence ID" value="NZ_QPJK01000009.1"/>
</dbReference>
<feature type="transmembrane region" description="Helical" evidence="1">
    <location>
        <begin position="283"/>
        <end position="300"/>
    </location>
</feature>
<dbReference type="Pfam" id="PF00892">
    <property type="entry name" value="EamA"/>
    <property type="match status" value="2"/>
</dbReference>
<feature type="transmembrane region" description="Helical" evidence="1">
    <location>
        <begin position="73"/>
        <end position="93"/>
    </location>
</feature>
<evidence type="ECO:0000313" key="4">
    <source>
        <dbReference type="Proteomes" id="UP000252884"/>
    </source>
</evidence>
<keyword evidence="1" id="KW-1133">Transmembrane helix</keyword>
<proteinExistence type="predicted"/>
<dbReference type="Proteomes" id="UP000252884">
    <property type="component" value="Unassembled WGS sequence"/>
</dbReference>
<feature type="transmembrane region" description="Helical" evidence="1">
    <location>
        <begin position="40"/>
        <end position="61"/>
    </location>
</feature>